<feature type="transmembrane region" description="Helical" evidence="12">
    <location>
        <begin position="302"/>
        <end position="327"/>
    </location>
</feature>
<sequence>MKKRRIFIIGLIVLLLACPSCMIYITVKQQDGYKKRVADNTNEYMLQFLTMAVESKTDPDYKPLNFNGLDEKSQEAAIATMNEIFKTVLDMEQDDDGFHYEAYNEKTRQYYKNQKSYYPVAYEEFFKSSARSKYFYTDTVALFDESDIISNLDAGYKLEEGKDGKRSLLKVYNTYVDLNQVSINLPKDIEMTYYCTMYESPMTYIERNFVDEYDIAVLSGVALLLGLVIFIYILMNSLEVEEVINPYRTIKQWKLLTVIIIIGLTSFIFIGASGVTGALVMMGELQGALARHNIAYATSISYGLYFFCMVIFYFLFSMLCFTVKYMLMNGMDYFRNNTCIYALYAKTKELGNKVTEFDLKDNINQDILKFTICNALLVIVLYVISPSKTVFAIIYVMISFLYIRKQSMKVKNDYKNMLNFTEQLSHGHFDTEIEDDLGIFNSMRDRLNNLKVGFEAAVKEETKSQNMKTELITNVSHDLKTPLTCIKNYVILLKNTQADEATRTEYLNQLEKYTNRLSNLIQDLFDVSKASSGNIDLHPIDLRLQALVDQSLAECIEVLESKDIQVIKNIEDVVVHLDGDKTYRVFENLLTNIGKYAMPHSRAYIDIHEEEDYVSVIFKNMSEVEMNFSSEEIQERFVRGDKSRHETGSGLGLAIAKSFVVAQGGTFDIEIDGDLFKVIMTFKKS</sequence>
<keyword evidence="6" id="KW-0808">Transferase</keyword>
<dbReference type="InterPro" id="IPR003661">
    <property type="entry name" value="HisK_dim/P_dom"/>
</dbReference>
<evidence type="ECO:0000259" key="13">
    <source>
        <dbReference type="PROSITE" id="PS50109"/>
    </source>
</evidence>
<evidence type="ECO:0000256" key="11">
    <source>
        <dbReference type="ARBA" id="ARBA00023136"/>
    </source>
</evidence>
<reference evidence="14 17" key="1">
    <citation type="submission" date="2021-06" db="EMBL/GenBank/DDBJ databases">
        <title>Collection of gut derived symbiotic bacterial strains cultured from healthy donors.</title>
        <authorList>
            <person name="Lin H."/>
            <person name="Littmann E."/>
            <person name="Pamer E.G."/>
        </authorList>
    </citation>
    <scope>NUCLEOTIDE SEQUENCE</scope>
    <source>
        <strain evidence="15 17">MSK.21.70</strain>
        <strain evidence="14">MSK.21.82</strain>
    </source>
</reference>
<evidence type="ECO:0000256" key="12">
    <source>
        <dbReference type="SAM" id="Phobius"/>
    </source>
</evidence>
<accession>A0AAW4MS00</accession>
<dbReference type="GO" id="GO:0000155">
    <property type="term" value="F:phosphorelay sensor kinase activity"/>
    <property type="evidence" value="ECO:0007669"/>
    <property type="project" value="InterPro"/>
</dbReference>
<evidence type="ECO:0000256" key="8">
    <source>
        <dbReference type="ARBA" id="ARBA00022777"/>
    </source>
</evidence>
<comment type="catalytic activity">
    <reaction evidence="1">
        <text>ATP + protein L-histidine = ADP + protein N-phospho-L-histidine.</text>
        <dbReference type="EC" id="2.7.13.3"/>
    </reaction>
</comment>
<keyword evidence="17" id="KW-1185">Reference proteome</keyword>
<comment type="caution">
    <text evidence="14">The sequence shown here is derived from an EMBL/GenBank/DDBJ whole genome shotgun (WGS) entry which is preliminary data.</text>
</comment>
<evidence type="ECO:0000313" key="14">
    <source>
        <dbReference type="EMBL" id="MBV3383028.1"/>
    </source>
</evidence>
<feature type="domain" description="Histidine kinase" evidence="13">
    <location>
        <begin position="474"/>
        <end position="670"/>
    </location>
</feature>
<evidence type="ECO:0000256" key="7">
    <source>
        <dbReference type="ARBA" id="ARBA00022741"/>
    </source>
</evidence>
<keyword evidence="4" id="KW-1003">Cell membrane</keyword>
<dbReference type="Proteomes" id="UP001196408">
    <property type="component" value="Unassembled WGS sequence"/>
</dbReference>
<evidence type="ECO:0000256" key="5">
    <source>
        <dbReference type="ARBA" id="ARBA00022553"/>
    </source>
</evidence>
<dbReference type="SMART" id="SM00388">
    <property type="entry name" value="HisKA"/>
    <property type="match status" value="1"/>
</dbReference>
<dbReference type="PANTHER" id="PTHR45528:SF1">
    <property type="entry name" value="SENSOR HISTIDINE KINASE CPXA"/>
    <property type="match status" value="1"/>
</dbReference>
<keyword evidence="7" id="KW-0547">Nucleotide-binding</keyword>
<evidence type="ECO:0000256" key="2">
    <source>
        <dbReference type="ARBA" id="ARBA00004651"/>
    </source>
</evidence>
<dbReference type="Proteomes" id="UP001197492">
    <property type="component" value="Unassembled WGS sequence"/>
</dbReference>
<dbReference type="PANTHER" id="PTHR45528">
    <property type="entry name" value="SENSOR HISTIDINE KINASE CPXA"/>
    <property type="match status" value="1"/>
</dbReference>
<dbReference type="Pfam" id="PF00512">
    <property type="entry name" value="HisKA"/>
    <property type="match status" value="1"/>
</dbReference>
<feature type="transmembrane region" description="Helical" evidence="12">
    <location>
        <begin position="215"/>
        <end position="234"/>
    </location>
</feature>
<comment type="subcellular location">
    <subcellularLocation>
        <location evidence="2">Cell membrane</location>
        <topology evidence="2">Multi-pass membrane protein</topology>
    </subcellularLocation>
</comment>
<keyword evidence="10" id="KW-0902">Two-component regulatory system</keyword>
<dbReference type="InterPro" id="IPR050398">
    <property type="entry name" value="HssS/ArlS-like"/>
</dbReference>
<keyword evidence="11 12" id="KW-0472">Membrane</keyword>
<dbReference type="FunFam" id="1.10.287.130:FF:000001">
    <property type="entry name" value="Two-component sensor histidine kinase"/>
    <property type="match status" value="1"/>
</dbReference>
<dbReference type="GO" id="GO:0005886">
    <property type="term" value="C:plasma membrane"/>
    <property type="evidence" value="ECO:0007669"/>
    <property type="project" value="UniProtKB-SubCell"/>
</dbReference>
<keyword evidence="12" id="KW-0812">Transmembrane</keyword>
<dbReference type="EC" id="2.7.13.3" evidence="3"/>
<evidence type="ECO:0000256" key="10">
    <source>
        <dbReference type="ARBA" id="ARBA00023012"/>
    </source>
</evidence>
<dbReference type="Pfam" id="PF02518">
    <property type="entry name" value="HATPase_c"/>
    <property type="match status" value="1"/>
</dbReference>
<keyword evidence="9" id="KW-0067">ATP-binding</keyword>
<proteinExistence type="predicted"/>
<dbReference type="AlphaFoldDB" id="A0AAW4MS00"/>
<evidence type="ECO:0000313" key="15">
    <source>
        <dbReference type="EMBL" id="MBV3393037.1"/>
    </source>
</evidence>
<keyword evidence="8 14" id="KW-0418">Kinase</keyword>
<evidence type="ECO:0000313" key="16">
    <source>
        <dbReference type="Proteomes" id="UP001196408"/>
    </source>
</evidence>
<dbReference type="PROSITE" id="PS50109">
    <property type="entry name" value="HIS_KIN"/>
    <property type="match status" value="1"/>
</dbReference>
<dbReference type="InterPro" id="IPR005467">
    <property type="entry name" value="His_kinase_dom"/>
</dbReference>
<dbReference type="PROSITE" id="PS51257">
    <property type="entry name" value="PROKAR_LIPOPROTEIN"/>
    <property type="match status" value="1"/>
</dbReference>
<evidence type="ECO:0000313" key="17">
    <source>
        <dbReference type="Proteomes" id="UP001197492"/>
    </source>
</evidence>
<evidence type="ECO:0000256" key="9">
    <source>
        <dbReference type="ARBA" id="ARBA00022840"/>
    </source>
</evidence>
<evidence type="ECO:0000256" key="4">
    <source>
        <dbReference type="ARBA" id="ARBA00022475"/>
    </source>
</evidence>
<keyword evidence="12" id="KW-1133">Transmembrane helix</keyword>
<dbReference type="GO" id="GO:0005524">
    <property type="term" value="F:ATP binding"/>
    <property type="evidence" value="ECO:0007669"/>
    <property type="project" value="UniProtKB-KW"/>
</dbReference>
<keyword evidence="5" id="KW-0597">Phosphoprotein</keyword>
<dbReference type="CDD" id="cd00082">
    <property type="entry name" value="HisKA"/>
    <property type="match status" value="1"/>
</dbReference>
<evidence type="ECO:0000256" key="1">
    <source>
        <dbReference type="ARBA" id="ARBA00000085"/>
    </source>
</evidence>
<evidence type="ECO:0000256" key="3">
    <source>
        <dbReference type="ARBA" id="ARBA00012438"/>
    </source>
</evidence>
<gene>
    <name evidence="14" type="ORF">KSV97_07320</name>
    <name evidence="15" type="ORF">KSW06_07190</name>
</gene>
<dbReference type="EMBL" id="JAHOEL010000041">
    <property type="protein sequence ID" value="MBV3393037.1"/>
    <property type="molecule type" value="Genomic_DNA"/>
</dbReference>
<organism evidence="14 16">
    <name type="scientific">Catenibacterium mitsuokai</name>
    <dbReference type="NCBI Taxonomy" id="100886"/>
    <lineage>
        <taxon>Bacteria</taxon>
        <taxon>Bacillati</taxon>
        <taxon>Bacillota</taxon>
        <taxon>Erysipelotrichia</taxon>
        <taxon>Erysipelotrichales</taxon>
        <taxon>Coprobacillaceae</taxon>
        <taxon>Catenibacterium</taxon>
    </lineage>
</organism>
<protein>
    <recommendedName>
        <fullName evidence="3">histidine kinase</fullName>
        <ecNumber evidence="3">2.7.13.3</ecNumber>
    </recommendedName>
</protein>
<dbReference type="EMBL" id="JAHOEF010000043">
    <property type="protein sequence ID" value="MBV3383028.1"/>
    <property type="molecule type" value="Genomic_DNA"/>
</dbReference>
<evidence type="ECO:0000256" key="6">
    <source>
        <dbReference type="ARBA" id="ARBA00022679"/>
    </source>
</evidence>
<feature type="transmembrane region" description="Helical" evidence="12">
    <location>
        <begin position="255"/>
        <end position="282"/>
    </location>
</feature>
<dbReference type="RefSeq" id="WP_217747815.1">
    <property type="nucleotide sequence ID" value="NZ_JAHOEB010000041.1"/>
</dbReference>
<dbReference type="InterPro" id="IPR003594">
    <property type="entry name" value="HATPase_dom"/>
</dbReference>
<name>A0AAW4MS00_9FIRM</name>